<evidence type="ECO:0000313" key="2">
    <source>
        <dbReference type="EMBL" id="OYR68818.1"/>
    </source>
</evidence>
<accession>A0A256JIX6</accession>
<dbReference type="AlphaFoldDB" id="A0A256JIX6"/>
<comment type="caution">
    <text evidence="2">The sequence shown here is derived from an EMBL/GenBank/DDBJ whole genome shotgun (WGS) entry which is preliminary data.</text>
</comment>
<dbReference type="Proteomes" id="UP000216758">
    <property type="component" value="Unassembled WGS sequence"/>
</dbReference>
<keyword evidence="1" id="KW-1133">Transmembrane helix</keyword>
<dbReference type="EMBL" id="NHPB01000085">
    <property type="protein sequence ID" value="OYR68818.1"/>
    <property type="molecule type" value="Genomic_DNA"/>
</dbReference>
<keyword evidence="1" id="KW-0812">Transmembrane</keyword>
<reference evidence="2 3" key="1">
    <citation type="journal article" date="2014" name="Front. Microbiol.">
        <title>Population and genomic analysis of the genus Halorubrum.</title>
        <authorList>
            <person name="Fullmer M.S."/>
            <person name="Soucy S.M."/>
            <person name="Swithers K.S."/>
            <person name="Makkay A.M."/>
            <person name="Wheeler R."/>
            <person name="Ventosa A."/>
            <person name="Gogarten J.P."/>
            <person name="Papke R.T."/>
        </authorList>
    </citation>
    <scope>NUCLEOTIDE SEQUENCE [LARGE SCALE GENOMIC DNA]</scope>
    <source>
        <strain evidence="2 3">G37</strain>
    </source>
</reference>
<feature type="transmembrane region" description="Helical" evidence="1">
    <location>
        <begin position="21"/>
        <end position="43"/>
    </location>
</feature>
<name>A0A256JIX6_HALEZ</name>
<gene>
    <name evidence="2" type="ORF">DJ78_12485</name>
</gene>
<sequence length="79" mass="8614">MTHLSSLTQDQTKQDKRKIATIVLVMTTGLPVYVVFMSLTGVIDVPMTTFFIGLAPIVGFLMSLLAIIPAYLLGNKMTP</sequence>
<protein>
    <submittedName>
        <fullName evidence="2">Uncharacterized protein</fullName>
    </submittedName>
</protein>
<evidence type="ECO:0000256" key="1">
    <source>
        <dbReference type="SAM" id="Phobius"/>
    </source>
</evidence>
<evidence type="ECO:0000313" key="3">
    <source>
        <dbReference type="Proteomes" id="UP000216758"/>
    </source>
</evidence>
<proteinExistence type="predicted"/>
<keyword evidence="1" id="KW-0472">Membrane</keyword>
<organism evidence="2 3">
    <name type="scientific">Halorubrum ezzemoulense</name>
    <name type="common">Halorubrum chaoviator</name>
    <dbReference type="NCBI Taxonomy" id="337243"/>
    <lineage>
        <taxon>Archaea</taxon>
        <taxon>Methanobacteriati</taxon>
        <taxon>Methanobacteriota</taxon>
        <taxon>Stenosarchaea group</taxon>
        <taxon>Halobacteria</taxon>
        <taxon>Halobacteriales</taxon>
        <taxon>Haloferacaceae</taxon>
        <taxon>Halorubrum</taxon>
    </lineage>
</organism>
<feature type="transmembrane region" description="Helical" evidence="1">
    <location>
        <begin position="49"/>
        <end position="73"/>
    </location>
</feature>